<comment type="caution">
    <text evidence="3">The sequence shown here is derived from an EMBL/GenBank/DDBJ whole genome shotgun (WGS) entry which is preliminary data.</text>
</comment>
<accession>A0ABR4NM14</accession>
<organism evidence="3 4">
    <name type="scientific">Nakaseomyces bracarensis</name>
    <dbReference type="NCBI Taxonomy" id="273131"/>
    <lineage>
        <taxon>Eukaryota</taxon>
        <taxon>Fungi</taxon>
        <taxon>Dikarya</taxon>
        <taxon>Ascomycota</taxon>
        <taxon>Saccharomycotina</taxon>
        <taxon>Saccharomycetes</taxon>
        <taxon>Saccharomycetales</taxon>
        <taxon>Saccharomycetaceae</taxon>
        <taxon>Nakaseomyces</taxon>
    </lineage>
</organism>
<dbReference type="InterPro" id="IPR036388">
    <property type="entry name" value="WH-like_DNA-bd_sf"/>
</dbReference>
<proteinExistence type="predicted"/>
<evidence type="ECO:0000256" key="1">
    <source>
        <dbReference type="SAM" id="MobiDB-lite"/>
    </source>
</evidence>
<feature type="domain" description="SWIRM" evidence="2">
    <location>
        <begin position="297"/>
        <end position="396"/>
    </location>
</feature>
<reference evidence="3 4" key="1">
    <citation type="submission" date="2024-05" db="EMBL/GenBank/DDBJ databases">
        <title>Long read based assembly of the Candida bracarensis genome reveals expanded adhesin content.</title>
        <authorList>
            <person name="Marcet-Houben M."/>
            <person name="Ksiezopolska E."/>
            <person name="Gabaldon T."/>
        </authorList>
    </citation>
    <scope>NUCLEOTIDE SEQUENCE [LARGE SCALE GENOMIC DNA]</scope>
    <source>
        <strain evidence="3 4">CBM6</strain>
    </source>
</reference>
<dbReference type="Gene3D" id="1.10.10.10">
    <property type="entry name" value="Winged helix-like DNA-binding domain superfamily/Winged helix DNA-binding domain"/>
    <property type="match status" value="1"/>
</dbReference>
<dbReference type="SUPFAM" id="SSF46689">
    <property type="entry name" value="Homeodomain-like"/>
    <property type="match status" value="1"/>
</dbReference>
<dbReference type="PROSITE" id="PS50934">
    <property type="entry name" value="SWIRM"/>
    <property type="match status" value="1"/>
</dbReference>
<evidence type="ECO:0000313" key="4">
    <source>
        <dbReference type="Proteomes" id="UP001623330"/>
    </source>
</evidence>
<evidence type="ECO:0000259" key="2">
    <source>
        <dbReference type="PROSITE" id="PS50934"/>
    </source>
</evidence>
<gene>
    <name evidence="3" type="ORF">RNJ44_02561</name>
</gene>
<feature type="region of interest" description="Disordered" evidence="1">
    <location>
        <begin position="220"/>
        <end position="255"/>
    </location>
</feature>
<dbReference type="Pfam" id="PF04433">
    <property type="entry name" value="SWIRM"/>
    <property type="match status" value="1"/>
</dbReference>
<dbReference type="EMBL" id="JBEVYD010000013">
    <property type="protein sequence ID" value="KAL3228616.1"/>
    <property type="molecule type" value="Genomic_DNA"/>
</dbReference>
<protein>
    <submittedName>
        <fullName evidence="3">SWIRM domain-containing protein FUN19</fullName>
    </submittedName>
</protein>
<dbReference type="InterPro" id="IPR007526">
    <property type="entry name" value="SWIRM"/>
</dbReference>
<sequence>MPGLQSPQLEHAELHMRPHLSGGKSDRNCSIDSILNSSSDSFNIPSPPLSPKFVTSSLVPQRQHRSLSIDSLDLNSNVAPAPSALPMHLPSGMQTVDMQTENARKLSDDIYEFLTQYRMLDGLKRKLEYPGPSYNSLHPDTSSLRNMRRHRELSPRHLATPVFPHTTRATATAPSNSAPLVTPLTPPNTNPFYYNTRYHHYTRLPSPVIPRVTQMEKPKLVPHPHVTSPPTSPTKKRKTVRSPSSSQFQQHHNPNPNIVSVKAIQHVPQYVPGVSWEKLPDYSPPLSTLPESNRNCLKIEWKGNPMDLSVDPLRSKLHPAELVLASILRLPCDLYLDSKKRLFLEKVYKQKKGMPFRKTDAQKACKIDVNKASRLYSAYEKVGWLDNRHFEKYMKDIVL</sequence>
<dbReference type="Proteomes" id="UP001623330">
    <property type="component" value="Unassembled WGS sequence"/>
</dbReference>
<feature type="compositionally biased region" description="Polar residues" evidence="1">
    <location>
        <begin position="243"/>
        <end position="255"/>
    </location>
</feature>
<dbReference type="InterPro" id="IPR009057">
    <property type="entry name" value="Homeodomain-like_sf"/>
</dbReference>
<name>A0ABR4NM14_9SACH</name>
<dbReference type="PANTHER" id="PTHR12374">
    <property type="entry name" value="TRANSCRIPTIONAL ADAPTOR 2 ADA2 -RELATED"/>
    <property type="match status" value="1"/>
</dbReference>
<keyword evidence="4" id="KW-1185">Reference proteome</keyword>
<evidence type="ECO:0000313" key="3">
    <source>
        <dbReference type="EMBL" id="KAL3228616.1"/>
    </source>
</evidence>
<dbReference type="PANTHER" id="PTHR12374:SF21">
    <property type="entry name" value="SWIRM DOMAIN-CONTAINING PROTEIN FUN19-RELATED"/>
    <property type="match status" value="1"/>
</dbReference>